<dbReference type="AlphaFoldDB" id="A0A1S8YLR6"/>
<name>A0A1S8YLR6_9GAMM</name>
<dbReference type="EMBL" id="MRUL01000008">
    <property type="protein sequence ID" value="OON39633.1"/>
    <property type="molecule type" value="Genomic_DNA"/>
</dbReference>
<keyword evidence="2" id="KW-1185">Reference proteome</keyword>
<evidence type="ECO:0000313" key="1">
    <source>
        <dbReference type="EMBL" id="OON39633.1"/>
    </source>
</evidence>
<dbReference type="STRING" id="1926881.BTJ39_13370"/>
<dbReference type="OrthoDB" id="8779418at2"/>
<organism evidence="1 2">
    <name type="scientific">Izhakiella australiensis</name>
    <dbReference type="NCBI Taxonomy" id="1926881"/>
    <lineage>
        <taxon>Bacteria</taxon>
        <taxon>Pseudomonadati</taxon>
        <taxon>Pseudomonadota</taxon>
        <taxon>Gammaproteobacteria</taxon>
        <taxon>Enterobacterales</taxon>
        <taxon>Erwiniaceae</taxon>
        <taxon>Izhakiella</taxon>
    </lineage>
</organism>
<comment type="caution">
    <text evidence="1">The sequence shown here is derived from an EMBL/GenBank/DDBJ whole genome shotgun (WGS) entry which is preliminary data.</text>
</comment>
<accession>A0A1S8YLR6</accession>
<protein>
    <submittedName>
        <fullName evidence="1">Excisionase</fullName>
    </submittedName>
</protein>
<evidence type="ECO:0000313" key="2">
    <source>
        <dbReference type="Proteomes" id="UP000190667"/>
    </source>
</evidence>
<gene>
    <name evidence="1" type="ORF">BTJ39_13370</name>
</gene>
<reference evidence="1 2" key="1">
    <citation type="submission" date="2016-12" db="EMBL/GenBank/DDBJ databases">
        <title>Izhakiella australiana sp. nov. of genus Izhakiella isolated from Australian desert.</title>
        <authorList>
            <person name="Ji M."/>
        </authorList>
    </citation>
    <scope>NUCLEOTIDE SEQUENCE [LARGE SCALE GENOMIC DNA]</scope>
    <source>
        <strain evidence="1 2">D4N98</strain>
    </source>
</reference>
<dbReference type="RefSeq" id="WP_078003199.1">
    <property type="nucleotide sequence ID" value="NZ_MRUL01000008.1"/>
</dbReference>
<proteinExistence type="predicted"/>
<dbReference type="Proteomes" id="UP000190667">
    <property type="component" value="Unassembled WGS sequence"/>
</dbReference>
<sequence length="62" mass="7447">MINKWVRIERAAELTGYSRSAIYEKINKGVWAEGRIWRRAPDNRKVINLEEFDRWAESKPIQ</sequence>